<accession>A0A822YP23</accession>
<keyword evidence="1" id="KW-0812">Transmembrane</keyword>
<sequence>MIFAGNLRLYRWQNLLIGMQDLMFISLYIAEFGLMLLVRPQRKPNVPMTGVSFSQFQWTYGGITPVFDGSGSAKSGEHLPHSSSVHDSVIITPVTDIPVSSHASDAPRSQQAEA</sequence>
<name>A0A822YP23_NELNU</name>
<dbReference type="EMBL" id="DUZY01000003">
    <property type="protein sequence ID" value="DAD33321.1"/>
    <property type="molecule type" value="Genomic_DNA"/>
</dbReference>
<keyword evidence="3" id="KW-1185">Reference proteome</keyword>
<proteinExistence type="predicted"/>
<comment type="caution">
    <text evidence="2">The sequence shown here is derived from an EMBL/GenBank/DDBJ whole genome shotgun (WGS) entry which is preliminary data.</text>
</comment>
<reference evidence="2 3" key="1">
    <citation type="journal article" date="2020" name="Mol. Biol. Evol.">
        <title>Distinct Expression and Methylation Patterns for Genes with Different Fates following a Single Whole-Genome Duplication in Flowering Plants.</title>
        <authorList>
            <person name="Shi T."/>
            <person name="Rahmani R.S."/>
            <person name="Gugger P.F."/>
            <person name="Wang M."/>
            <person name="Li H."/>
            <person name="Zhang Y."/>
            <person name="Li Z."/>
            <person name="Wang Q."/>
            <person name="Van de Peer Y."/>
            <person name="Marchal K."/>
            <person name="Chen J."/>
        </authorList>
    </citation>
    <scope>NUCLEOTIDE SEQUENCE [LARGE SCALE GENOMIC DNA]</scope>
    <source>
        <tissue evidence="2">Leaf</tissue>
    </source>
</reference>
<feature type="transmembrane region" description="Helical" evidence="1">
    <location>
        <begin position="15"/>
        <end position="38"/>
    </location>
</feature>
<evidence type="ECO:0000313" key="3">
    <source>
        <dbReference type="Proteomes" id="UP000607653"/>
    </source>
</evidence>
<organism evidence="2 3">
    <name type="scientific">Nelumbo nucifera</name>
    <name type="common">Sacred lotus</name>
    <dbReference type="NCBI Taxonomy" id="4432"/>
    <lineage>
        <taxon>Eukaryota</taxon>
        <taxon>Viridiplantae</taxon>
        <taxon>Streptophyta</taxon>
        <taxon>Embryophyta</taxon>
        <taxon>Tracheophyta</taxon>
        <taxon>Spermatophyta</taxon>
        <taxon>Magnoliopsida</taxon>
        <taxon>Proteales</taxon>
        <taxon>Nelumbonaceae</taxon>
        <taxon>Nelumbo</taxon>
    </lineage>
</organism>
<evidence type="ECO:0000256" key="1">
    <source>
        <dbReference type="SAM" id="Phobius"/>
    </source>
</evidence>
<keyword evidence="1" id="KW-1133">Transmembrane helix</keyword>
<gene>
    <name evidence="2" type="ORF">HUJ06_012172</name>
</gene>
<keyword evidence="1" id="KW-0472">Membrane</keyword>
<dbReference type="AlphaFoldDB" id="A0A822YP23"/>
<dbReference type="Proteomes" id="UP000607653">
    <property type="component" value="Unassembled WGS sequence"/>
</dbReference>
<evidence type="ECO:0000313" key="2">
    <source>
        <dbReference type="EMBL" id="DAD33321.1"/>
    </source>
</evidence>
<protein>
    <submittedName>
        <fullName evidence="2">Uncharacterized protein</fullName>
    </submittedName>
</protein>